<name>R9P6J4_PSEHS</name>
<keyword evidence="9" id="KW-1185">Reference proteome</keyword>
<feature type="compositionally biased region" description="Low complexity" evidence="6">
    <location>
        <begin position="109"/>
        <end position="128"/>
    </location>
</feature>
<evidence type="ECO:0000256" key="4">
    <source>
        <dbReference type="ARBA" id="ARBA00023054"/>
    </source>
</evidence>
<dbReference type="EMBL" id="DF238808">
    <property type="protein sequence ID" value="GAC96981.1"/>
    <property type="molecule type" value="Genomic_DNA"/>
</dbReference>
<dbReference type="STRING" id="1305764.R9P6J4"/>
<evidence type="ECO:0000256" key="5">
    <source>
        <dbReference type="ARBA" id="ARBA00023242"/>
    </source>
</evidence>
<dbReference type="SMART" id="SM01156">
    <property type="entry name" value="DUF1716"/>
    <property type="match status" value="1"/>
</dbReference>
<dbReference type="FunFam" id="1.25.10.10:FF:001136">
    <property type="entry name" value="Beta-catenin-like protein 1"/>
    <property type="match status" value="1"/>
</dbReference>
<dbReference type="GO" id="GO:0010467">
    <property type="term" value="P:gene expression"/>
    <property type="evidence" value="ECO:0007669"/>
    <property type="project" value="UniProtKB-ARBA"/>
</dbReference>
<comment type="subcellular location">
    <subcellularLocation>
        <location evidence="1">Nucleus</location>
    </subcellularLocation>
</comment>
<dbReference type="InterPro" id="IPR011989">
    <property type="entry name" value="ARM-like"/>
</dbReference>
<keyword evidence="4" id="KW-0175">Coiled coil</keyword>
<dbReference type="InterPro" id="IPR016024">
    <property type="entry name" value="ARM-type_fold"/>
</dbReference>
<dbReference type="Pfam" id="PF08216">
    <property type="entry name" value="CTNNBL"/>
    <property type="match status" value="1"/>
</dbReference>
<dbReference type="OrthoDB" id="1898821at2759"/>
<evidence type="ECO:0000256" key="2">
    <source>
        <dbReference type="ARBA" id="ARBA00022553"/>
    </source>
</evidence>
<reference evidence="9" key="1">
    <citation type="journal article" date="2013" name="Genome Announc.">
        <title>Draft genome sequence of the basidiomycetous yeast-like fungus Pseudozyma hubeiensis SY62, which produces an abundant amount of the biosurfactant mannosylerythritol lipids.</title>
        <authorList>
            <person name="Konishi M."/>
            <person name="Hatada Y."/>
            <person name="Horiuchi J."/>
        </authorList>
    </citation>
    <scope>NUCLEOTIDE SEQUENCE [LARGE SCALE GENOMIC DNA]</scope>
    <source>
        <strain evidence="9">SY62</strain>
    </source>
</reference>
<dbReference type="GeneID" id="24109847"/>
<keyword evidence="2" id="KW-0597">Phosphoprotein</keyword>
<keyword evidence="8" id="KW-0240">DNA-directed RNA polymerase</keyword>
<dbReference type="SUPFAM" id="SSF48371">
    <property type="entry name" value="ARM repeat"/>
    <property type="match status" value="1"/>
</dbReference>
<dbReference type="PANTHER" id="PTHR14978:SF0">
    <property type="entry name" value="BETA-CATENIN-LIKE PROTEIN 1"/>
    <property type="match status" value="1"/>
</dbReference>
<organism evidence="8 9">
    <name type="scientific">Pseudozyma hubeiensis (strain SY62)</name>
    <name type="common">Yeast</name>
    <dbReference type="NCBI Taxonomy" id="1305764"/>
    <lineage>
        <taxon>Eukaryota</taxon>
        <taxon>Fungi</taxon>
        <taxon>Dikarya</taxon>
        <taxon>Basidiomycota</taxon>
        <taxon>Ustilaginomycotina</taxon>
        <taxon>Ustilaginomycetes</taxon>
        <taxon>Ustilaginales</taxon>
        <taxon>Ustilaginaceae</taxon>
        <taxon>Pseudozyma</taxon>
    </lineage>
</organism>
<dbReference type="eggNOG" id="KOG2734">
    <property type="taxonomic scope" value="Eukaryota"/>
</dbReference>
<evidence type="ECO:0000256" key="6">
    <source>
        <dbReference type="SAM" id="MobiDB-lite"/>
    </source>
</evidence>
<feature type="region of interest" description="Disordered" evidence="6">
    <location>
        <begin position="16"/>
        <end position="70"/>
    </location>
</feature>
<dbReference type="PANTHER" id="PTHR14978">
    <property type="entry name" value="BETA-CATENIN-LIKE PROTEIN 1 NUCLEAR ASSOCIATED PROTEIN"/>
    <property type="match status" value="1"/>
</dbReference>
<dbReference type="HOGENOM" id="CLU_017098_0_0_1"/>
<evidence type="ECO:0000313" key="8">
    <source>
        <dbReference type="EMBL" id="GAC96981.1"/>
    </source>
</evidence>
<dbReference type="Gene3D" id="1.25.10.10">
    <property type="entry name" value="Leucine-rich Repeat Variant"/>
    <property type="match status" value="1"/>
</dbReference>
<dbReference type="Proteomes" id="UP000014071">
    <property type="component" value="Unassembled WGS sequence"/>
</dbReference>
<gene>
    <name evidence="8" type="ORF">PHSY_004565</name>
</gene>
<feature type="region of interest" description="Disordered" evidence="6">
    <location>
        <begin position="108"/>
        <end position="128"/>
    </location>
</feature>
<dbReference type="GO" id="GO:0005681">
    <property type="term" value="C:spliceosomal complex"/>
    <property type="evidence" value="ECO:0007669"/>
    <property type="project" value="TreeGrafter"/>
</dbReference>
<evidence type="ECO:0000313" key="9">
    <source>
        <dbReference type="Proteomes" id="UP000014071"/>
    </source>
</evidence>
<dbReference type="AlphaFoldDB" id="R9P6J4"/>
<dbReference type="InterPro" id="IPR039678">
    <property type="entry name" value="CTNNBL1"/>
</dbReference>
<protein>
    <submittedName>
        <fullName evidence="8">DNA-directed RNA polymerase II 138 kDa polypeptide</fullName>
    </submittedName>
</protein>
<keyword evidence="5" id="KW-0539">Nucleus</keyword>
<dbReference type="InterPro" id="IPR013180">
    <property type="entry name" value="CTNNBL1_N"/>
</dbReference>
<keyword evidence="8" id="KW-0804">Transcription</keyword>
<feature type="domain" description="Beta-catenin-like protein 1 N-terminal" evidence="7">
    <location>
        <begin position="96"/>
        <end position="214"/>
    </location>
</feature>
<dbReference type="GO" id="GO:0000428">
    <property type="term" value="C:DNA-directed RNA polymerase complex"/>
    <property type="evidence" value="ECO:0007669"/>
    <property type="project" value="UniProtKB-KW"/>
</dbReference>
<keyword evidence="3" id="KW-0677">Repeat</keyword>
<accession>R9P6J4</accession>
<evidence type="ECO:0000259" key="7">
    <source>
        <dbReference type="SMART" id="SM01156"/>
    </source>
</evidence>
<evidence type="ECO:0000256" key="1">
    <source>
        <dbReference type="ARBA" id="ARBA00004123"/>
    </source>
</evidence>
<sequence>MDVDKLFKLPSLPSAAVNKRKWTAPKPGDPSASASSSSSIVHDDAGPSDQTSSRPSKSARVDDEDDDDQADNVAEDETYFFSDDDQEDGRFFGGGLTAEQKQILDIMDSGDTSSSTTPYPSSSVSSVHDLPSLRKQLLRFERAINKNAEMRVKHASDPSRFIDSEADLDAELKSLLVLTTQPMLFYPEFVKLGGAASVVGLLSHDNADIASAAIEVIEELTDEDVLDQANAEAGEEDAAEALEVMKELVEALLAQSLLELLVSNLGRFNDELDEDLPKEEAASKAVEVEGDAQAIYHTLGVVENLITTRPALADKLGGETSLLKWMLTRLAMKRTVDQNTSYAAELLAILLQDSDTNRDKLGATIVDEENGIDILLKVLSRYRRTSPASGEEQEFVENVFDSLCLSLFGPSNKSLFVSGEGVELMVLMMKEKKTFSRIRAVKVLDHAASGPAGSPACLRMIESKALSPLFSIFLECNSHTFRKRPSSSLPSLQDTEHLLSIFTSLLTHLASDTLPRIRLLTKFLSSNYTHLDHLLDLRETLTSRIDPAPTHDEEDAYLAKLEQGLFSLQLLDTILAWLVMEDDACKDHVQTMLRRKKLDFNSIADTLREYRDNVGDQIAIDEAEETLMTKDILDALIGYLESL</sequence>
<dbReference type="RefSeq" id="XP_012190568.1">
    <property type="nucleotide sequence ID" value="XM_012335178.1"/>
</dbReference>
<proteinExistence type="predicted"/>
<evidence type="ECO:0000256" key="3">
    <source>
        <dbReference type="ARBA" id="ARBA00022737"/>
    </source>
</evidence>